<name>A0ABN9QDS1_9DINO</name>
<feature type="compositionally biased region" description="Basic and acidic residues" evidence="1">
    <location>
        <begin position="65"/>
        <end position="76"/>
    </location>
</feature>
<proteinExistence type="predicted"/>
<evidence type="ECO:0000313" key="3">
    <source>
        <dbReference type="Proteomes" id="UP001189429"/>
    </source>
</evidence>
<feature type="non-terminal residue" evidence="2">
    <location>
        <position position="1"/>
    </location>
</feature>
<reference evidence="2" key="1">
    <citation type="submission" date="2023-10" db="EMBL/GenBank/DDBJ databases">
        <authorList>
            <person name="Chen Y."/>
            <person name="Shah S."/>
            <person name="Dougan E. K."/>
            <person name="Thang M."/>
            <person name="Chan C."/>
        </authorList>
    </citation>
    <scope>NUCLEOTIDE SEQUENCE [LARGE SCALE GENOMIC DNA]</scope>
</reference>
<keyword evidence="3" id="KW-1185">Reference proteome</keyword>
<organism evidence="2 3">
    <name type="scientific">Prorocentrum cordatum</name>
    <dbReference type="NCBI Taxonomy" id="2364126"/>
    <lineage>
        <taxon>Eukaryota</taxon>
        <taxon>Sar</taxon>
        <taxon>Alveolata</taxon>
        <taxon>Dinophyceae</taxon>
        <taxon>Prorocentrales</taxon>
        <taxon>Prorocentraceae</taxon>
        <taxon>Prorocentrum</taxon>
    </lineage>
</organism>
<sequence length="232" mass="24463">GEGLGFEAAGSVAAELLLSSLVGLLLGQALRLVLPAERAGGGAPEAGGAGPAAPMLSAEGSPLAERGKKSTEENAFERQLAGGQDGGTRFEDVFTRSLALQGVVVLAILSSVFPLASFSKHYLGEWARMEPLMTCTFASCWCGHDTARRPQLLGALSLWTPVVLLPFCTRGRWRLPLRRCCRRPSRWWSSARPPTPRAAWPPASWPGGPSPGRGPRGPACAAPGARCSRRPA</sequence>
<dbReference type="EMBL" id="CAUYUJ010003137">
    <property type="protein sequence ID" value="CAK0804060.1"/>
    <property type="molecule type" value="Genomic_DNA"/>
</dbReference>
<evidence type="ECO:0008006" key="4">
    <source>
        <dbReference type="Google" id="ProtNLM"/>
    </source>
</evidence>
<evidence type="ECO:0000256" key="1">
    <source>
        <dbReference type="SAM" id="MobiDB-lite"/>
    </source>
</evidence>
<feature type="compositionally biased region" description="Low complexity" evidence="1">
    <location>
        <begin position="216"/>
        <end position="226"/>
    </location>
</feature>
<gene>
    <name evidence="2" type="ORF">PCOR1329_LOCUS10990</name>
</gene>
<evidence type="ECO:0000313" key="2">
    <source>
        <dbReference type="EMBL" id="CAK0804060.1"/>
    </source>
</evidence>
<accession>A0ABN9QDS1</accession>
<dbReference type="Proteomes" id="UP001189429">
    <property type="component" value="Unassembled WGS sequence"/>
</dbReference>
<comment type="caution">
    <text evidence="2">The sequence shown here is derived from an EMBL/GenBank/DDBJ whole genome shotgun (WGS) entry which is preliminary data.</text>
</comment>
<feature type="compositionally biased region" description="Gly residues" evidence="1">
    <location>
        <begin position="41"/>
        <end position="50"/>
    </location>
</feature>
<protein>
    <recommendedName>
        <fullName evidence="4">Solute carrier family 40 protein</fullName>
    </recommendedName>
</protein>
<feature type="compositionally biased region" description="Low complexity" evidence="1">
    <location>
        <begin position="186"/>
        <end position="207"/>
    </location>
</feature>
<feature type="region of interest" description="Disordered" evidence="1">
    <location>
        <begin position="41"/>
        <end position="83"/>
    </location>
</feature>
<feature type="region of interest" description="Disordered" evidence="1">
    <location>
        <begin position="186"/>
        <end position="232"/>
    </location>
</feature>